<feature type="region of interest" description="Disordered" evidence="1">
    <location>
        <begin position="195"/>
        <end position="214"/>
    </location>
</feature>
<feature type="region of interest" description="Disordered" evidence="1">
    <location>
        <begin position="542"/>
        <end position="564"/>
    </location>
</feature>
<organism evidence="3 4">
    <name type="scientific">Biomphalaria glabrata</name>
    <name type="common">Bloodfluke planorb</name>
    <name type="synonym">Freshwater snail</name>
    <dbReference type="NCBI Taxonomy" id="6526"/>
    <lineage>
        <taxon>Eukaryota</taxon>
        <taxon>Metazoa</taxon>
        <taxon>Spiralia</taxon>
        <taxon>Lophotrochozoa</taxon>
        <taxon>Mollusca</taxon>
        <taxon>Gastropoda</taxon>
        <taxon>Heterobranchia</taxon>
        <taxon>Euthyneura</taxon>
        <taxon>Panpulmonata</taxon>
        <taxon>Hygrophila</taxon>
        <taxon>Lymnaeoidea</taxon>
        <taxon>Planorbidae</taxon>
        <taxon>Biomphalaria</taxon>
    </lineage>
</organism>
<dbReference type="KEGG" id="bgt:106051900"/>
<evidence type="ECO:0000313" key="4">
    <source>
        <dbReference type="Proteomes" id="UP000076420"/>
    </source>
</evidence>
<feature type="region of interest" description="Disordered" evidence="1">
    <location>
        <begin position="1"/>
        <end position="69"/>
    </location>
</feature>
<feature type="compositionally biased region" description="Low complexity" evidence="1">
    <location>
        <begin position="1"/>
        <end position="55"/>
    </location>
</feature>
<dbReference type="VEuPathDB" id="VectorBase:BGLAX_034852"/>
<proteinExistence type="predicted"/>
<dbReference type="AlphaFoldDB" id="A0A2C9LVI6"/>
<accession>A0A2C9LVI6</accession>
<evidence type="ECO:0000313" key="3">
    <source>
        <dbReference type="EnsemblMetazoa" id="BGLB035470-PA"/>
    </source>
</evidence>
<keyword evidence="2" id="KW-0812">Transmembrane</keyword>
<evidence type="ECO:0000256" key="1">
    <source>
        <dbReference type="SAM" id="MobiDB-lite"/>
    </source>
</evidence>
<keyword evidence="2" id="KW-1133">Transmembrane helix</keyword>
<name>A0A2C9LVI6_BIOGL</name>
<feature type="transmembrane region" description="Helical" evidence="2">
    <location>
        <begin position="76"/>
        <end position="99"/>
    </location>
</feature>
<protein>
    <submittedName>
        <fullName evidence="3">Uncharacterized protein</fullName>
    </submittedName>
</protein>
<sequence>MNQSSSPLTESTSLSSTSLSSTSLESTSVTTTSSTTVESEATSESTTNVMSSSSTAKIHDIPSSTSPETDEKINETFIICITVGVICFLVIAALTLCYWKKKRIQMHTSFSVMYERYFGVRLSQACADPRQIRNMDVASRIGSPNEDVEEIPSCSNDPSNIKDVRNGQRAKRLEHSQIMYQTNYIILTSLSGKPDEEVSHVHSEPSKEESSSSYSVVEVAHSDSNFEDIHLNSLRDSVLFDCTGKPLQRFNPSNESIESVTEERSFGSCKAYAQLADYTHPETPCKIKTPSPLIFSSQDSQQSVFSDLSMSLRPESSVYYSEVNGPDGVNVPQEIAANPDLYFNTAVIHSDLMRLAHSPTSNNKVDSLSAKYMNLRSPSDSCQNKIKPQCHKEVVNSLKDHDYSETSNDDYTGVKSNRASTESTFSYLYDNSLFYIHEENKPSLTSTDIVHPGVHSDISHHKPQSEHFVLNESKYGQHENPSFHDDEVAVSDTHNQNLSFGCYDNWPGSFHNRELKNDKIYSNIMSHEPGNKRFSNANHKIEIQKDSRGKSDPRESSSDIYDNNANISTMLTSLDNRK</sequence>
<dbReference type="EnsemblMetazoa" id="BGLB035470-RA">
    <property type="protein sequence ID" value="BGLB035470-PA"/>
    <property type="gene ID" value="BGLB035470"/>
</dbReference>
<reference evidence="3" key="1">
    <citation type="submission" date="2020-05" db="UniProtKB">
        <authorList>
            <consortium name="EnsemblMetazoa"/>
        </authorList>
    </citation>
    <scope>IDENTIFICATION</scope>
    <source>
        <strain evidence="3">BB02</strain>
    </source>
</reference>
<evidence type="ECO:0000256" key="2">
    <source>
        <dbReference type="SAM" id="Phobius"/>
    </source>
</evidence>
<keyword evidence="2" id="KW-0472">Membrane</keyword>
<dbReference type="VEuPathDB" id="VectorBase:BGLB035470"/>
<feature type="compositionally biased region" description="Basic and acidic residues" evidence="1">
    <location>
        <begin position="195"/>
        <end position="210"/>
    </location>
</feature>
<gene>
    <name evidence="3" type="primary">106051900</name>
</gene>
<feature type="compositionally biased region" description="Basic and acidic residues" evidence="1">
    <location>
        <begin position="542"/>
        <end position="557"/>
    </location>
</feature>
<feature type="region of interest" description="Disordered" evidence="1">
    <location>
        <begin position="143"/>
        <end position="163"/>
    </location>
</feature>
<dbReference type="Proteomes" id="UP000076420">
    <property type="component" value="Unassembled WGS sequence"/>
</dbReference>
<dbReference type="RefSeq" id="XP_013062568.2">
    <property type="nucleotide sequence ID" value="XM_013207114.2"/>
</dbReference>